<feature type="compositionally biased region" description="Gly residues" evidence="1">
    <location>
        <begin position="1"/>
        <end position="12"/>
    </location>
</feature>
<feature type="compositionally biased region" description="Low complexity" evidence="1">
    <location>
        <begin position="13"/>
        <end position="48"/>
    </location>
</feature>
<reference evidence="2" key="1">
    <citation type="submission" date="2022-07" db="EMBL/GenBank/DDBJ databases">
        <title>Phylogenomic reconstructions and comparative analyses of Kickxellomycotina fungi.</title>
        <authorList>
            <person name="Reynolds N.K."/>
            <person name="Stajich J.E."/>
            <person name="Barry K."/>
            <person name="Grigoriev I.V."/>
            <person name="Crous P."/>
            <person name="Smith M.E."/>
        </authorList>
    </citation>
    <scope>NUCLEOTIDE SEQUENCE</scope>
    <source>
        <strain evidence="2">RSA 476</strain>
    </source>
</reference>
<sequence>MARSGRSGGRSSFGGSSRSAHTMAAPAPMRQAAPPAPVQHAPATAQPQQPSMFAQMAATAGGVAVGSAIGHTVGAAVTGMFGGSGSSDSSAQQQQQQTPLQSSAYDQPMQHQQQTNAACDSDIRAYISCLDSTNQDAATCKYYLDRFKMCQANLGSM</sequence>
<evidence type="ECO:0000313" key="2">
    <source>
        <dbReference type="EMBL" id="KAJ2865379.1"/>
    </source>
</evidence>
<evidence type="ECO:0008006" key="4">
    <source>
        <dbReference type="Google" id="ProtNLM"/>
    </source>
</evidence>
<evidence type="ECO:0000256" key="1">
    <source>
        <dbReference type="SAM" id="MobiDB-lite"/>
    </source>
</evidence>
<feature type="compositionally biased region" description="Low complexity" evidence="1">
    <location>
        <begin position="86"/>
        <end position="103"/>
    </location>
</feature>
<dbReference type="PANTHER" id="PTHR13523:SF2">
    <property type="entry name" value="COILED-COIL-HELIX-COILED-COIL-HELIX DOMAIN CONTAINING 2, ISOFORM A-RELATED"/>
    <property type="match status" value="1"/>
</dbReference>
<organism evidence="2 3">
    <name type="scientific">Coemansia aciculifera</name>
    <dbReference type="NCBI Taxonomy" id="417176"/>
    <lineage>
        <taxon>Eukaryota</taxon>
        <taxon>Fungi</taxon>
        <taxon>Fungi incertae sedis</taxon>
        <taxon>Zoopagomycota</taxon>
        <taxon>Kickxellomycotina</taxon>
        <taxon>Kickxellomycetes</taxon>
        <taxon>Kickxellales</taxon>
        <taxon>Kickxellaceae</taxon>
        <taxon>Coemansia</taxon>
    </lineage>
</organism>
<keyword evidence="3" id="KW-1185">Reference proteome</keyword>
<dbReference type="AlphaFoldDB" id="A0A9W8IJS2"/>
<dbReference type="Proteomes" id="UP001140074">
    <property type="component" value="Unassembled WGS sequence"/>
</dbReference>
<feature type="region of interest" description="Disordered" evidence="1">
    <location>
        <begin position="77"/>
        <end position="116"/>
    </location>
</feature>
<dbReference type="GO" id="GO:0005634">
    <property type="term" value="C:nucleus"/>
    <property type="evidence" value="ECO:0007669"/>
    <property type="project" value="TreeGrafter"/>
</dbReference>
<protein>
    <recommendedName>
        <fullName evidence="4">CHCH domain-containing protein</fullName>
    </recommendedName>
</protein>
<dbReference type="InterPro" id="IPR055304">
    <property type="entry name" value="CHCHD2/10-like"/>
</dbReference>
<name>A0A9W8IJS2_9FUNG</name>
<dbReference type="PANTHER" id="PTHR13523">
    <property type="entry name" value="COILED-COIL-HELIX-COILED-COIL-HELIX DOMAIN CONTAINING 2/NUR77"/>
    <property type="match status" value="1"/>
</dbReference>
<dbReference type="EMBL" id="JANBUY010000061">
    <property type="protein sequence ID" value="KAJ2865379.1"/>
    <property type="molecule type" value="Genomic_DNA"/>
</dbReference>
<dbReference type="GO" id="GO:0007005">
    <property type="term" value="P:mitochondrion organization"/>
    <property type="evidence" value="ECO:0007669"/>
    <property type="project" value="InterPro"/>
</dbReference>
<feature type="region of interest" description="Disordered" evidence="1">
    <location>
        <begin position="1"/>
        <end position="48"/>
    </location>
</feature>
<accession>A0A9W8IJS2</accession>
<evidence type="ECO:0000313" key="3">
    <source>
        <dbReference type="Proteomes" id="UP001140074"/>
    </source>
</evidence>
<proteinExistence type="predicted"/>
<comment type="caution">
    <text evidence="2">The sequence shown here is derived from an EMBL/GenBank/DDBJ whole genome shotgun (WGS) entry which is preliminary data.</text>
</comment>
<gene>
    <name evidence="2" type="ORF">GGH94_002274</name>
</gene>
<dbReference type="GO" id="GO:0005739">
    <property type="term" value="C:mitochondrion"/>
    <property type="evidence" value="ECO:0007669"/>
    <property type="project" value="TreeGrafter"/>
</dbReference>